<organism evidence="2 3">
    <name type="scientific">Diaporthe vaccinii</name>
    <dbReference type="NCBI Taxonomy" id="105482"/>
    <lineage>
        <taxon>Eukaryota</taxon>
        <taxon>Fungi</taxon>
        <taxon>Dikarya</taxon>
        <taxon>Ascomycota</taxon>
        <taxon>Pezizomycotina</taxon>
        <taxon>Sordariomycetes</taxon>
        <taxon>Sordariomycetidae</taxon>
        <taxon>Diaporthales</taxon>
        <taxon>Diaporthaceae</taxon>
        <taxon>Diaporthe</taxon>
        <taxon>Diaporthe eres species complex</taxon>
    </lineage>
</organism>
<protein>
    <recommendedName>
        <fullName evidence="1">Tautomerase cis-CaaD-like domain-containing protein</fullName>
    </recommendedName>
</protein>
<comment type="caution">
    <text evidence="2">The sequence shown here is derived from an EMBL/GenBank/DDBJ whole genome shotgun (WGS) entry which is preliminary data.</text>
</comment>
<gene>
    <name evidence="2" type="ORF">FJTKL_10308</name>
</gene>
<evidence type="ECO:0000313" key="3">
    <source>
        <dbReference type="Proteomes" id="UP001600888"/>
    </source>
</evidence>
<evidence type="ECO:0000259" key="1">
    <source>
        <dbReference type="Pfam" id="PF14832"/>
    </source>
</evidence>
<name>A0ABR4EKJ3_9PEZI</name>
<proteinExistence type="predicted"/>
<feature type="domain" description="Tautomerase cis-CaaD-like" evidence="1">
    <location>
        <begin position="23"/>
        <end position="151"/>
    </location>
</feature>
<dbReference type="EMBL" id="JBAWTH010000046">
    <property type="protein sequence ID" value="KAL2282966.1"/>
    <property type="molecule type" value="Genomic_DNA"/>
</dbReference>
<reference evidence="2 3" key="1">
    <citation type="submission" date="2024-03" db="EMBL/GenBank/DDBJ databases">
        <title>A high-quality draft genome sequence of Diaporthe vaccinii, a causative agent of upright dieback and viscid rot disease in cranberry plants.</title>
        <authorList>
            <person name="Sarrasin M."/>
            <person name="Lang B.F."/>
            <person name="Burger G."/>
        </authorList>
    </citation>
    <scope>NUCLEOTIDE SEQUENCE [LARGE SCALE GENOMIC DNA]</scope>
    <source>
        <strain evidence="2 3">IS7</strain>
    </source>
</reference>
<dbReference type="InterPro" id="IPR028116">
    <property type="entry name" value="Cis-CaaD-like"/>
</dbReference>
<dbReference type="InterPro" id="IPR014347">
    <property type="entry name" value="Tautomerase/MIF_sf"/>
</dbReference>
<evidence type="ECO:0000313" key="2">
    <source>
        <dbReference type="EMBL" id="KAL2282966.1"/>
    </source>
</evidence>
<sequence>MSLFCLQVRRALSASLCPSSHAMPWYVVSFREPIGSSERDELASAITKVHTNLFTTPSLFVNVRFEDASSVHHYVGGKRKLVNAIQAHVRAGPSRPRSSYDELCRQLRGSWETVLPMTPLDLISVHGSLVAGEENGFLRPEAGHDAEWVREHMAEFERLAAVGDEEMKTLVEECKSRGLGAYGTTRPDS</sequence>
<accession>A0ABR4EKJ3</accession>
<dbReference type="Pfam" id="PF14832">
    <property type="entry name" value="Tautomerase_3"/>
    <property type="match status" value="1"/>
</dbReference>
<dbReference type="Proteomes" id="UP001600888">
    <property type="component" value="Unassembled WGS sequence"/>
</dbReference>
<dbReference type="Gene3D" id="3.30.429.10">
    <property type="entry name" value="Macrophage Migration Inhibitory Factor"/>
    <property type="match status" value="1"/>
</dbReference>
<keyword evidence="3" id="KW-1185">Reference proteome</keyword>